<evidence type="ECO:0000256" key="1">
    <source>
        <dbReference type="SAM" id="MobiDB-lite"/>
    </source>
</evidence>
<feature type="region of interest" description="Disordered" evidence="1">
    <location>
        <begin position="114"/>
        <end position="226"/>
    </location>
</feature>
<keyword evidence="3" id="KW-1185">Reference proteome</keyword>
<accession>A0ABN9VSR1</accession>
<organism evidence="2 3">
    <name type="scientific">Prorocentrum cordatum</name>
    <dbReference type="NCBI Taxonomy" id="2364126"/>
    <lineage>
        <taxon>Eukaryota</taxon>
        <taxon>Sar</taxon>
        <taxon>Alveolata</taxon>
        <taxon>Dinophyceae</taxon>
        <taxon>Prorocentrales</taxon>
        <taxon>Prorocentraceae</taxon>
        <taxon>Prorocentrum</taxon>
    </lineage>
</organism>
<proteinExistence type="predicted"/>
<feature type="non-terminal residue" evidence="2">
    <location>
        <position position="1"/>
    </location>
</feature>
<reference evidence="2" key="1">
    <citation type="submission" date="2023-10" db="EMBL/GenBank/DDBJ databases">
        <authorList>
            <person name="Chen Y."/>
            <person name="Shah S."/>
            <person name="Dougan E. K."/>
            <person name="Thang M."/>
            <person name="Chan C."/>
        </authorList>
    </citation>
    <scope>NUCLEOTIDE SEQUENCE [LARGE SCALE GENOMIC DNA]</scope>
</reference>
<gene>
    <name evidence="2" type="ORF">PCOR1329_LOCUS59769</name>
</gene>
<feature type="compositionally biased region" description="Low complexity" evidence="1">
    <location>
        <begin position="150"/>
        <end position="162"/>
    </location>
</feature>
<evidence type="ECO:0000313" key="2">
    <source>
        <dbReference type="EMBL" id="CAK0875020.1"/>
    </source>
</evidence>
<sequence length="226" mass="22561">GAAPAPLELGLASLQVRRSSPRAVALPAAVEEQAALRQLVALQHAQLRDVQRQLCSLQLLVAGLAGAAAGPLGRPGLPGPGAGECCGLALGPRAPLGVLDACVQRRDVAVGVEESQLHAGGGRPAQVERRDAAVNTSARGPAPPPFWEGPAAQPPREAAALAGGPEKLLADAGPAPSECPASGRADPADARAAPKEEGWPGPALAEAAPGHAGLLLPWGPAEPEPE</sequence>
<dbReference type="Proteomes" id="UP001189429">
    <property type="component" value="Unassembled WGS sequence"/>
</dbReference>
<evidence type="ECO:0000313" key="3">
    <source>
        <dbReference type="Proteomes" id="UP001189429"/>
    </source>
</evidence>
<name>A0ABN9VSR1_9DINO</name>
<dbReference type="EMBL" id="CAUYUJ010017463">
    <property type="protein sequence ID" value="CAK0875020.1"/>
    <property type="molecule type" value="Genomic_DNA"/>
</dbReference>
<feature type="compositionally biased region" description="Basic and acidic residues" evidence="1">
    <location>
        <begin position="186"/>
        <end position="198"/>
    </location>
</feature>
<feature type="non-terminal residue" evidence="2">
    <location>
        <position position="226"/>
    </location>
</feature>
<comment type="caution">
    <text evidence="2">The sequence shown here is derived from an EMBL/GenBank/DDBJ whole genome shotgun (WGS) entry which is preliminary data.</text>
</comment>
<protein>
    <submittedName>
        <fullName evidence="2">Uncharacterized protein</fullName>
    </submittedName>
</protein>